<dbReference type="SUPFAM" id="SSF53383">
    <property type="entry name" value="PLP-dependent transferases"/>
    <property type="match status" value="1"/>
</dbReference>
<dbReference type="AlphaFoldDB" id="A0A9W6C440"/>
<organism evidence="7 8">
    <name type="scientific">Sellimonas catena</name>
    <dbReference type="NCBI Taxonomy" id="2994035"/>
    <lineage>
        <taxon>Bacteria</taxon>
        <taxon>Bacillati</taxon>
        <taxon>Bacillota</taxon>
        <taxon>Clostridia</taxon>
        <taxon>Lachnospirales</taxon>
        <taxon>Lachnospiraceae</taxon>
        <taxon>Sellimonas</taxon>
    </lineage>
</organism>
<sequence>MNYDFDKPVNRRGTLSVKWDVAGNELPMWVADMDFETAPEIRDAIQKRAGHGAFGYTLIPDEWYESIQNWWETRHQFRIEKDWLIFCTGVVPAISSAVRKLTTPAEKVVLLTPVYNIFFNSVVNNGRYVVECPLSYDGECYDVDFEALEEVLSDPQTTMLIFCNPHNPVGKIWTKETMERIGELCWKYHVVVISDEIHCELTDPGKSYIPFASVSEKCRNNSITCIAPTKTFNLAGLQTAAVMVPDETLRHKIWRALNTDEAAEPNVFAMTGAVAAYQKGGPWLDALRDYLYENKQAAVEFIKKEIPKIHLVPSEATYLLWIDCRKITEDSEKLAAFLRKETGLYLSSGIQYGKTGEGFLRMNIACPRAVLKDGLQRLKDGITLYIYT</sequence>
<dbReference type="InterPro" id="IPR015424">
    <property type="entry name" value="PyrdxlP-dep_Trfase"/>
</dbReference>
<dbReference type="Gene3D" id="3.90.1150.10">
    <property type="entry name" value="Aspartate Aminotransferase, domain 1"/>
    <property type="match status" value="1"/>
</dbReference>
<keyword evidence="4" id="KW-0456">Lyase</keyword>
<comment type="cofactor">
    <cofactor evidence="1">
        <name>pyridoxal 5'-phosphate</name>
        <dbReference type="ChEBI" id="CHEBI:597326"/>
    </cofactor>
</comment>
<dbReference type="Pfam" id="PF00155">
    <property type="entry name" value="Aminotran_1_2"/>
    <property type="match status" value="1"/>
</dbReference>
<accession>A0A9W6C440</accession>
<evidence type="ECO:0000256" key="3">
    <source>
        <dbReference type="ARBA" id="ARBA00022898"/>
    </source>
</evidence>
<comment type="caution">
    <text evidence="7">The sequence shown here is derived from an EMBL/GenBank/DDBJ whole genome shotgun (WGS) entry which is preliminary data.</text>
</comment>
<evidence type="ECO:0000313" key="7">
    <source>
        <dbReference type="EMBL" id="GLG03318.1"/>
    </source>
</evidence>
<evidence type="ECO:0000259" key="6">
    <source>
        <dbReference type="Pfam" id="PF00155"/>
    </source>
</evidence>
<dbReference type="InterPro" id="IPR051798">
    <property type="entry name" value="Class-II_PLP-Dep_Aminotrans"/>
</dbReference>
<evidence type="ECO:0000256" key="2">
    <source>
        <dbReference type="ARBA" id="ARBA00012224"/>
    </source>
</evidence>
<dbReference type="Proteomes" id="UP001145145">
    <property type="component" value="Unassembled WGS sequence"/>
</dbReference>
<dbReference type="InterPro" id="IPR004839">
    <property type="entry name" value="Aminotransferase_I/II_large"/>
</dbReference>
<dbReference type="PANTHER" id="PTHR43525:SF1">
    <property type="entry name" value="PROTEIN MALY"/>
    <property type="match status" value="1"/>
</dbReference>
<evidence type="ECO:0000256" key="5">
    <source>
        <dbReference type="ARBA" id="ARBA00037974"/>
    </source>
</evidence>
<dbReference type="GO" id="GO:0030170">
    <property type="term" value="F:pyridoxal phosphate binding"/>
    <property type="evidence" value="ECO:0007669"/>
    <property type="project" value="InterPro"/>
</dbReference>
<dbReference type="EMBL" id="BSBO01000003">
    <property type="protein sequence ID" value="GLG03318.1"/>
    <property type="molecule type" value="Genomic_DNA"/>
</dbReference>
<protein>
    <recommendedName>
        <fullName evidence="2">cysteine-S-conjugate beta-lyase</fullName>
        <ecNumber evidence="2">4.4.1.13</ecNumber>
    </recommendedName>
</protein>
<dbReference type="EC" id="4.4.1.13" evidence="2"/>
<dbReference type="InterPro" id="IPR015422">
    <property type="entry name" value="PyrdxlP-dep_Trfase_small"/>
</dbReference>
<feature type="domain" description="Aminotransferase class I/classII large" evidence="6">
    <location>
        <begin position="32"/>
        <end position="378"/>
    </location>
</feature>
<dbReference type="InterPro" id="IPR015421">
    <property type="entry name" value="PyrdxlP-dep_Trfase_major"/>
</dbReference>
<dbReference type="RefSeq" id="WP_281872238.1">
    <property type="nucleotide sequence ID" value="NZ_BSBO01000003.1"/>
</dbReference>
<dbReference type="Gene3D" id="3.40.640.10">
    <property type="entry name" value="Type I PLP-dependent aspartate aminotransferase-like (Major domain)"/>
    <property type="match status" value="1"/>
</dbReference>
<reference evidence="7 8" key="1">
    <citation type="journal article" date="2023" name="Int. J. Syst. Evol. Microbiol.">
        <title>Sellimonas catena sp. nov., isolated from human faeces.</title>
        <authorList>
            <person name="Hisatomi A."/>
            <person name="Ohkuma M."/>
            <person name="Sakamoto M."/>
        </authorList>
    </citation>
    <scope>NUCLEOTIDE SEQUENCE [LARGE SCALE GENOMIC DNA]</scope>
    <source>
        <strain evidence="7 8">12EGH17</strain>
    </source>
</reference>
<evidence type="ECO:0000256" key="1">
    <source>
        <dbReference type="ARBA" id="ARBA00001933"/>
    </source>
</evidence>
<dbReference type="CDD" id="cd00609">
    <property type="entry name" value="AAT_like"/>
    <property type="match status" value="1"/>
</dbReference>
<gene>
    <name evidence="7" type="primary">cblA2</name>
    <name evidence="7" type="ORF">Selli1_04920</name>
</gene>
<dbReference type="GO" id="GO:0047804">
    <property type="term" value="F:cysteine-S-conjugate beta-lyase activity"/>
    <property type="evidence" value="ECO:0007669"/>
    <property type="project" value="UniProtKB-EC"/>
</dbReference>
<dbReference type="PANTHER" id="PTHR43525">
    <property type="entry name" value="PROTEIN MALY"/>
    <property type="match status" value="1"/>
</dbReference>
<keyword evidence="3" id="KW-0663">Pyridoxal phosphate</keyword>
<evidence type="ECO:0000313" key="8">
    <source>
        <dbReference type="Proteomes" id="UP001145145"/>
    </source>
</evidence>
<comment type="similarity">
    <text evidence="5">Belongs to the class-II pyridoxal-phosphate-dependent aminotransferase family. MalY/PatB cystathionine beta-lyase subfamily.</text>
</comment>
<dbReference type="NCBIfam" id="TIGR04350">
    <property type="entry name" value="C_S_lyase_PatB"/>
    <property type="match status" value="1"/>
</dbReference>
<keyword evidence="8" id="KW-1185">Reference proteome</keyword>
<dbReference type="InterPro" id="IPR027619">
    <property type="entry name" value="C-S_lyase_PatB-like"/>
</dbReference>
<name>A0A9W6C440_9FIRM</name>
<proteinExistence type="inferred from homology"/>
<evidence type="ECO:0000256" key="4">
    <source>
        <dbReference type="ARBA" id="ARBA00023239"/>
    </source>
</evidence>